<dbReference type="Gene3D" id="3.40.50.300">
    <property type="entry name" value="P-loop containing nucleotide triphosphate hydrolases"/>
    <property type="match status" value="1"/>
</dbReference>
<dbReference type="GO" id="GO:0016887">
    <property type="term" value="F:ATP hydrolysis activity"/>
    <property type="evidence" value="ECO:0007669"/>
    <property type="project" value="InterPro"/>
</dbReference>
<keyword evidence="1" id="KW-0813">Transport</keyword>
<comment type="caution">
    <text evidence="5">The sequence shown here is derived from an EMBL/GenBank/DDBJ whole genome shotgun (WGS) entry which is preliminary data.</text>
</comment>
<keyword evidence="2" id="KW-0547">Nucleotide-binding</keyword>
<protein>
    <recommendedName>
        <fullName evidence="4">ABC transporter domain-containing protein</fullName>
    </recommendedName>
</protein>
<evidence type="ECO:0000256" key="2">
    <source>
        <dbReference type="ARBA" id="ARBA00022741"/>
    </source>
</evidence>
<dbReference type="InterPro" id="IPR003439">
    <property type="entry name" value="ABC_transporter-like_ATP-bd"/>
</dbReference>
<dbReference type="EMBL" id="MHLI01000005">
    <property type="protein sequence ID" value="OGZ06104.1"/>
    <property type="molecule type" value="Genomic_DNA"/>
</dbReference>
<dbReference type="PANTHER" id="PTHR42939:SF1">
    <property type="entry name" value="ABC TRANSPORTER ATP-BINDING PROTEIN ALBC-RELATED"/>
    <property type="match status" value="1"/>
</dbReference>
<gene>
    <name evidence="5" type="ORF">A2845_01665</name>
</gene>
<accession>A0A1G2CXN1</accession>
<dbReference type="AlphaFoldDB" id="A0A1G2CXN1"/>
<proteinExistence type="predicted"/>
<dbReference type="Proteomes" id="UP000177122">
    <property type="component" value="Unassembled WGS sequence"/>
</dbReference>
<evidence type="ECO:0000256" key="1">
    <source>
        <dbReference type="ARBA" id="ARBA00022448"/>
    </source>
</evidence>
<dbReference type="PROSITE" id="PS50893">
    <property type="entry name" value="ABC_TRANSPORTER_2"/>
    <property type="match status" value="1"/>
</dbReference>
<evidence type="ECO:0000313" key="5">
    <source>
        <dbReference type="EMBL" id="OGZ06104.1"/>
    </source>
</evidence>
<dbReference type="Pfam" id="PF00005">
    <property type="entry name" value="ABC_tran"/>
    <property type="match status" value="1"/>
</dbReference>
<keyword evidence="3" id="KW-0067">ATP-binding</keyword>
<evidence type="ECO:0000256" key="3">
    <source>
        <dbReference type="ARBA" id="ARBA00022840"/>
    </source>
</evidence>
<dbReference type="PANTHER" id="PTHR42939">
    <property type="entry name" value="ABC TRANSPORTER ATP-BINDING PROTEIN ALBC-RELATED"/>
    <property type="match status" value="1"/>
</dbReference>
<sequence length="242" mass="26029">MLTVTHIVKKFDDIAAVNDVSFSIAPGEIFSLIGPNSSGKTTIVKSIAGLLQVNGGTIWVDGHDVAVSPKEAKAVIGYIPDEPSVWGSMTGEEFLHFVGALYGMSPSQRVAKINELLPLFSVTGTEKDQFQNYSRGNKQKFSILAALLHEPKLLLVDEPIVGLDPESAAIAKKLFREFAKRGGAVLLVTHTLPVAEEISTRIGVLKDGALLSVGTFDELRERAQGEVGATLEQVYTALTKVR</sequence>
<dbReference type="InterPro" id="IPR051782">
    <property type="entry name" value="ABC_Transporter_VariousFunc"/>
</dbReference>
<reference evidence="5 6" key="1">
    <citation type="journal article" date="2016" name="Nat. Commun.">
        <title>Thousands of microbial genomes shed light on interconnected biogeochemical processes in an aquifer system.</title>
        <authorList>
            <person name="Anantharaman K."/>
            <person name="Brown C.T."/>
            <person name="Hug L.A."/>
            <person name="Sharon I."/>
            <person name="Castelle C.J."/>
            <person name="Probst A.J."/>
            <person name="Thomas B.C."/>
            <person name="Singh A."/>
            <person name="Wilkins M.J."/>
            <person name="Karaoz U."/>
            <person name="Brodie E.L."/>
            <person name="Williams K.H."/>
            <person name="Hubbard S.S."/>
            <person name="Banfield J.F."/>
        </authorList>
    </citation>
    <scope>NUCLEOTIDE SEQUENCE [LARGE SCALE GENOMIC DNA]</scope>
</reference>
<evidence type="ECO:0000259" key="4">
    <source>
        <dbReference type="PROSITE" id="PS50893"/>
    </source>
</evidence>
<dbReference type="InterPro" id="IPR003593">
    <property type="entry name" value="AAA+_ATPase"/>
</dbReference>
<name>A0A1G2CXN1_9BACT</name>
<dbReference type="SMART" id="SM00382">
    <property type="entry name" value="AAA"/>
    <property type="match status" value="1"/>
</dbReference>
<dbReference type="CDD" id="cd03230">
    <property type="entry name" value="ABC_DR_subfamily_A"/>
    <property type="match status" value="1"/>
</dbReference>
<dbReference type="GO" id="GO:0005524">
    <property type="term" value="F:ATP binding"/>
    <property type="evidence" value="ECO:0007669"/>
    <property type="project" value="UniProtKB-KW"/>
</dbReference>
<dbReference type="InterPro" id="IPR027417">
    <property type="entry name" value="P-loop_NTPase"/>
</dbReference>
<organism evidence="5 6">
    <name type="scientific">Candidatus Lloydbacteria bacterium RIFCSPHIGHO2_01_FULL_49_22</name>
    <dbReference type="NCBI Taxonomy" id="1798658"/>
    <lineage>
        <taxon>Bacteria</taxon>
        <taxon>Candidatus Lloydiibacteriota</taxon>
    </lineage>
</organism>
<dbReference type="SUPFAM" id="SSF52540">
    <property type="entry name" value="P-loop containing nucleoside triphosphate hydrolases"/>
    <property type="match status" value="1"/>
</dbReference>
<feature type="domain" description="ABC transporter" evidence="4">
    <location>
        <begin position="2"/>
        <end position="232"/>
    </location>
</feature>
<evidence type="ECO:0000313" key="6">
    <source>
        <dbReference type="Proteomes" id="UP000177122"/>
    </source>
</evidence>